<dbReference type="PANTHER" id="PTHR44329">
    <property type="entry name" value="SERINE/THREONINE-PROTEIN KINASE TNNI3K-RELATED"/>
    <property type="match status" value="1"/>
</dbReference>
<dbReference type="PANTHER" id="PTHR44329:SF214">
    <property type="entry name" value="PROTEIN KINASE DOMAIN-CONTAINING PROTEIN"/>
    <property type="match status" value="1"/>
</dbReference>
<dbReference type="GO" id="GO:0005524">
    <property type="term" value="F:ATP binding"/>
    <property type="evidence" value="ECO:0007669"/>
    <property type="project" value="InterPro"/>
</dbReference>
<dbReference type="OrthoDB" id="6718656at2759"/>
<sequence>SSNNILIQAGTAKIADFGLSSVLAQMSQSHGYGNSAYKDPASFDSTKRGKESDIFSLGVILWEISSGKIPCEGRAKESAIILCRLKGFRDAPFPGTPNEYIKLN</sequence>
<comment type="caution">
    <text evidence="2">The sequence shown here is derived from an EMBL/GenBank/DDBJ whole genome shotgun (WGS) entry which is preliminary data.</text>
</comment>
<evidence type="ECO:0000313" key="2">
    <source>
        <dbReference type="EMBL" id="CAG8455550.1"/>
    </source>
</evidence>
<name>A0A9N8VK00_9GLOM</name>
<evidence type="ECO:0000313" key="3">
    <source>
        <dbReference type="Proteomes" id="UP000789572"/>
    </source>
</evidence>
<gene>
    <name evidence="2" type="ORF">POCULU_LOCUS278</name>
</gene>
<proteinExistence type="predicted"/>
<feature type="non-terminal residue" evidence="2">
    <location>
        <position position="104"/>
    </location>
</feature>
<accession>A0A9N8VK00</accession>
<dbReference type="Proteomes" id="UP000789572">
    <property type="component" value="Unassembled WGS sequence"/>
</dbReference>
<evidence type="ECO:0000259" key="1">
    <source>
        <dbReference type="PROSITE" id="PS50011"/>
    </source>
</evidence>
<keyword evidence="3" id="KW-1185">Reference proteome</keyword>
<dbReference type="SUPFAM" id="SSF56112">
    <property type="entry name" value="Protein kinase-like (PK-like)"/>
    <property type="match status" value="1"/>
</dbReference>
<dbReference type="InterPro" id="IPR011009">
    <property type="entry name" value="Kinase-like_dom_sf"/>
</dbReference>
<dbReference type="Pfam" id="PF00069">
    <property type="entry name" value="Pkinase"/>
    <property type="match status" value="1"/>
</dbReference>
<dbReference type="PROSITE" id="PS50011">
    <property type="entry name" value="PROTEIN_KINASE_DOM"/>
    <property type="match status" value="1"/>
</dbReference>
<dbReference type="EMBL" id="CAJVPJ010000013">
    <property type="protein sequence ID" value="CAG8455550.1"/>
    <property type="molecule type" value="Genomic_DNA"/>
</dbReference>
<dbReference type="InterPro" id="IPR051681">
    <property type="entry name" value="Ser/Thr_Kinases-Pseudokinases"/>
</dbReference>
<dbReference type="GO" id="GO:0004674">
    <property type="term" value="F:protein serine/threonine kinase activity"/>
    <property type="evidence" value="ECO:0007669"/>
    <property type="project" value="TreeGrafter"/>
</dbReference>
<dbReference type="InterPro" id="IPR000719">
    <property type="entry name" value="Prot_kinase_dom"/>
</dbReference>
<reference evidence="2" key="1">
    <citation type="submission" date="2021-06" db="EMBL/GenBank/DDBJ databases">
        <authorList>
            <person name="Kallberg Y."/>
            <person name="Tangrot J."/>
            <person name="Rosling A."/>
        </authorList>
    </citation>
    <scope>NUCLEOTIDE SEQUENCE</scope>
    <source>
        <strain evidence="2">IA702</strain>
    </source>
</reference>
<feature type="domain" description="Protein kinase" evidence="1">
    <location>
        <begin position="1"/>
        <end position="104"/>
    </location>
</feature>
<dbReference type="Gene3D" id="1.10.510.10">
    <property type="entry name" value="Transferase(Phosphotransferase) domain 1"/>
    <property type="match status" value="1"/>
</dbReference>
<dbReference type="AlphaFoldDB" id="A0A9N8VK00"/>
<organism evidence="2 3">
    <name type="scientific">Paraglomus occultum</name>
    <dbReference type="NCBI Taxonomy" id="144539"/>
    <lineage>
        <taxon>Eukaryota</taxon>
        <taxon>Fungi</taxon>
        <taxon>Fungi incertae sedis</taxon>
        <taxon>Mucoromycota</taxon>
        <taxon>Glomeromycotina</taxon>
        <taxon>Glomeromycetes</taxon>
        <taxon>Paraglomerales</taxon>
        <taxon>Paraglomeraceae</taxon>
        <taxon>Paraglomus</taxon>
    </lineage>
</organism>
<protein>
    <submittedName>
        <fullName evidence="2">10106_t:CDS:1</fullName>
    </submittedName>
</protein>